<sequence>MKYYGLMILSSMLLLSSCASVSNQGSAVDVRSENDVQISIAADSCDDQSADACNEVQDYGGIKSEYVVRGCKVTIYNDGPIKMVNEKTDQPCNAPIPEDHPFSTRETKTYMQDGCLVTEYSTGDAVMDCSKKK</sequence>
<feature type="signal peptide" evidence="1">
    <location>
        <begin position="1"/>
        <end position="21"/>
    </location>
</feature>
<dbReference type="Proteomes" id="UP000075680">
    <property type="component" value="Unassembled WGS sequence"/>
</dbReference>
<dbReference type="EMBL" id="JRUE01000119">
    <property type="protein sequence ID" value="KXZ70747.1"/>
    <property type="molecule type" value="Genomic_DNA"/>
</dbReference>
<evidence type="ECO:0000313" key="2">
    <source>
        <dbReference type="EMBL" id="KXZ70747.1"/>
    </source>
</evidence>
<comment type="caution">
    <text evidence="2">The sequence shown here is derived from an EMBL/GenBank/DDBJ whole genome shotgun (WGS) entry which is preliminary data.</text>
</comment>
<evidence type="ECO:0000256" key="1">
    <source>
        <dbReference type="SAM" id="SignalP"/>
    </source>
</evidence>
<accession>A0A150HUR5</accession>
<dbReference type="PROSITE" id="PS51257">
    <property type="entry name" value="PROKAR_LIPOPROTEIN"/>
    <property type="match status" value="1"/>
</dbReference>
<dbReference type="RefSeq" id="WP_061518522.1">
    <property type="nucleotide sequence ID" value="NZ_CM125582.1"/>
</dbReference>
<reference evidence="2 3" key="1">
    <citation type="journal article" date="2016" name="Sci. Rep.">
        <title>Genomic and phenotypic characterization of the species Acinetobacter venetianus.</title>
        <authorList>
            <person name="Fondi M."/>
            <person name="Maida I."/>
            <person name="Perrin E."/>
            <person name="Orlandini V."/>
            <person name="La Torre L."/>
            <person name="Bosi E."/>
            <person name="Negroni A."/>
            <person name="Zanaroli G."/>
            <person name="Fava F."/>
            <person name="Decorosi F."/>
            <person name="Giovannetti L."/>
            <person name="Viti C."/>
            <person name="Vaneechoutte M."/>
            <person name="Dijkshoorn L."/>
            <person name="Fani R."/>
        </authorList>
    </citation>
    <scope>NUCLEOTIDE SEQUENCE [LARGE SCALE GENOMIC DNA]</scope>
    <source>
        <strain evidence="2 3">LUH5627</strain>
    </source>
</reference>
<gene>
    <name evidence="2" type="ORF">AVENLUH5627_01294</name>
</gene>
<organism evidence="2 3">
    <name type="scientific">Acinetobacter venetianus</name>
    <dbReference type="NCBI Taxonomy" id="52133"/>
    <lineage>
        <taxon>Bacteria</taxon>
        <taxon>Pseudomonadati</taxon>
        <taxon>Pseudomonadota</taxon>
        <taxon>Gammaproteobacteria</taxon>
        <taxon>Moraxellales</taxon>
        <taxon>Moraxellaceae</taxon>
        <taxon>Acinetobacter</taxon>
    </lineage>
</organism>
<feature type="chain" id="PRO_5007562978" description="Lipoprotein" evidence="1">
    <location>
        <begin position="22"/>
        <end position="133"/>
    </location>
</feature>
<dbReference type="PATRIC" id="fig|52133.18.peg.1343"/>
<protein>
    <recommendedName>
        <fullName evidence="4">Lipoprotein</fullName>
    </recommendedName>
</protein>
<dbReference type="AlphaFoldDB" id="A0A150HUR5"/>
<keyword evidence="1" id="KW-0732">Signal</keyword>
<evidence type="ECO:0000313" key="3">
    <source>
        <dbReference type="Proteomes" id="UP000075680"/>
    </source>
</evidence>
<proteinExistence type="predicted"/>
<evidence type="ECO:0008006" key="4">
    <source>
        <dbReference type="Google" id="ProtNLM"/>
    </source>
</evidence>
<name>A0A150HUR5_9GAMM</name>